<evidence type="ECO:0000256" key="8">
    <source>
        <dbReference type="PIRSR" id="PIRSR618044-2"/>
    </source>
</evidence>
<dbReference type="PANTHER" id="PTHR21581">
    <property type="entry name" value="D-ALANYL-D-ALANINE CARBOXYPEPTIDASE"/>
    <property type="match status" value="1"/>
</dbReference>
<keyword evidence="3 12" id="KW-0378">Hydrolase</keyword>
<dbReference type="PANTHER" id="PTHR21581:SF33">
    <property type="entry name" value="D-ALANYL-D-ALANINE CARBOXYPEPTIDASE DACB"/>
    <property type="match status" value="1"/>
</dbReference>
<feature type="active site" evidence="7">
    <location>
        <position position="112"/>
    </location>
</feature>
<organism evidence="12">
    <name type="scientific">Ornithinibacillus sp. 4-3</name>
    <dbReference type="NCBI Taxonomy" id="3231488"/>
    <lineage>
        <taxon>Bacteria</taxon>
        <taxon>Bacillati</taxon>
        <taxon>Bacillota</taxon>
        <taxon>Bacilli</taxon>
        <taxon>Bacillales</taxon>
        <taxon>Bacillaceae</taxon>
        <taxon>Ornithinibacillus</taxon>
    </lineage>
</organism>
<dbReference type="Pfam" id="PF00768">
    <property type="entry name" value="Peptidase_S11"/>
    <property type="match status" value="1"/>
</dbReference>
<dbReference type="EMBL" id="CP162599">
    <property type="protein sequence ID" value="XDK31264.1"/>
    <property type="molecule type" value="Genomic_DNA"/>
</dbReference>
<evidence type="ECO:0000256" key="3">
    <source>
        <dbReference type="ARBA" id="ARBA00022801"/>
    </source>
</evidence>
<dbReference type="PRINTS" id="PR00725">
    <property type="entry name" value="DADACBPTASE1"/>
</dbReference>
<feature type="chain" id="PRO_5044190029" evidence="10">
    <location>
        <begin position="24"/>
        <end position="306"/>
    </location>
</feature>
<proteinExistence type="inferred from homology"/>
<dbReference type="Gene3D" id="3.40.710.10">
    <property type="entry name" value="DD-peptidase/beta-lactamase superfamily"/>
    <property type="match status" value="1"/>
</dbReference>
<evidence type="ECO:0000256" key="2">
    <source>
        <dbReference type="ARBA" id="ARBA00022729"/>
    </source>
</evidence>
<dbReference type="GO" id="GO:0006508">
    <property type="term" value="P:proteolysis"/>
    <property type="evidence" value="ECO:0007669"/>
    <property type="project" value="InterPro"/>
</dbReference>
<dbReference type="InterPro" id="IPR018044">
    <property type="entry name" value="Peptidase_S11"/>
</dbReference>
<evidence type="ECO:0000256" key="9">
    <source>
        <dbReference type="RuleBase" id="RU004016"/>
    </source>
</evidence>
<dbReference type="EC" id="3.4.-.-" evidence="12"/>
<protein>
    <submittedName>
        <fullName evidence="12">D-alanyl-D-alanine carboxypeptidase family protein</fullName>
        <ecNumber evidence="12">3.4.-.-</ecNumber>
    </submittedName>
</protein>
<feature type="domain" description="Peptidase S11 D-alanyl-D-alanine carboxypeptidase A N-terminal" evidence="11">
    <location>
        <begin position="23"/>
        <end position="246"/>
    </location>
</feature>
<dbReference type="GO" id="GO:0071555">
    <property type="term" value="P:cell wall organization"/>
    <property type="evidence" value="ECO:0007669"/>
    <property type="project" value="UniProtKB-KW"/>
</dbReference>
<dbReference type="InterPro" id="IPR001967">
    <property type="entry name" value="Peptidase_S11_N"/>
</dbReference>
<dbReference type="AlphaFoldDB" id="A0AB39HKR8"/>
<evidence type="ECO:0000313" key="12">
    <source>
        <dbReference type="EMBL" id="XDK31264.1"/>
    </source>
</evidence>
<keyword evidence="12" id="KW-0121">Carboxypeptidase</keyword>
<dbReference type="RefSeq" id="WP_368651992.1">
    <property type="nucleotide sequence ID" value="NZ_CP162599.1"/>
</dbReference>
<feature type="signal peptide" evidence="10">
    <location>
        <begin position="1"/>
        <end position="23"/>
    </location>
</feature>
<feature type="active site" description="Proton acceptor" evidence="7">
    <location>
        <position position="60"/>
    </location>
</feature>
<gene>
    <name evidence="12" type="ORF">AB4Y30_09450</name>
</gene>
<evidence type="ECO:0000256" key="5">
    <source>
        <dbReference type="ARBA" id="ARBA00022984"/>
    </source>
</evidence>
<keyword evidence="5" id="KW-0573">Peptidoglycan synthesis</keyword>
<feature type="active site" description="Acyl-ester intermediate" evidence="7">
    <location>
        <position position="57"/>
    </location>
</feature>
<dbReference type="SUPFAM" id="SSF56601">
    <property type="entry name" value="beta-lactamase/transpeptidase-like"/>
    <property type="match status" value="1"/>
</dbReference>
<keyword evidence="4" id="KW-0133">Cell shape</keyword>
<evidence type="ECO:0000256" key="10">
    <source>
        <dbReference type="SAM" id="SignalP"/>
    </source>
</evidence>
<evidence type="ECO:0000256" key="6">
    <source>
        <dbReference type="ARBA" id="ARBA00023316"/>
    </source>
</evidence>
<keyword evidence="6" id="KW-0961">Cell wall biogenesis/degradation</keyword>
<name>A0AB39HKR8_9BACI</name>
<comment type="similarity">
    <text evidence="1 9">Belongs to the peptidase S11 family.</text>
</comment>
<accession>A0AB39HKR8</accession>
<sequence length="306" mass="34414">MRLTKILLLMSVLIIIKPPSVLAAEPYVSAQNAILMDQETGEVLYEVNGDEQTSIASITKIMTAIIAIELGVLSDEIETSELATLVEGSSIYLEQDEVMTLEDLLYGLLLRSGNDAAIAISEHIGGSEEGFVFLMNEKAKWLGMTNSHFTNPHGLHDEDHYSTAYDMALLMKYAMNNKKFQEISGTKNYQSDNRTYLWKNKNRLLTDLYSYCTGGKTGYTKNAGRTLVTTANKDDRYLIAVTLNAPNDWEDHKAMFEWGFQQNSSTTSAIQTTHEENDPKNVLTYLTYTLTKILGMNQFNTFHISR</sequence>
<evidence type="ECO:0000256" key="1">
    <source>
        <dbReference type="ARBA" id="ARBA00007164"/>
    </source>
</evidence>
<dbReference type="GO" id="GO:0009252">
    <property type="term" value="P:peptidoglycan biosynthetic process"/>
    <property type="evidence" value="ECO:0007669"/>
    <property type="project" value="UniProtKB-KW"/>
</dbReference>
<evidence type="ECO:0000259" key="11">
    <source>
        <dbReference type="Pfam" id="PF00768"/>
    </source>
</evidence>
<keyword evidence="12" id="KW-0645">Protease</keyword>
<evidence type="ECO:0000256" key="4">
    <source>
        <dbReference type="ARBA" id="ARBA00022960"/>
    </source>
</evidence>
<evidence type="ECO:0000256" key="7">
    <source>
        <dbReference type="PIRSR" id="PIRSR618044-1"/>
    </source>
</evidence>
<dbReference type="InterPro" id="IPR012338">
    <property type="entry name" value="Beta-lactam/transpept-like"/>
</dbReference>
<dbReference type="GO" id="GO:0008360">
    <property type="term" value="P:regulation of cell shape"/>
    <property type="evidence" value="ECO:0007669"/>
    <property type="project" value="UniProtKB-KW"/>
</dbReference>
<dbReference type="GO" id="GO:0009002">
    <property type="term" value="F:serine-type D-Ala-D-Ala carboxypeptidase activity"/>
    <property type="evidence" value="ECO:0007669"/>
    <property type="project" value="InterPro"/>
</dbReference>
<keyword evidence="2 10" id="KW-0732">Signal</keyword>
<feature type="binding site" evidence="8">
    <location>
        <position position="216"/>
    </location>
    <ligand>
        <name>substrate</name>
    </ligand>
</feature>
<reference evidence="12" key="1">
    <citation type="submission" date="2024-07" db="EMBL/GenBank/DDBJ databases">
        <title>Halotolerant mesophilic bacterium Ornithinibacillus sp. 4-3, sp. nov., isolated from soil.</title>
        <authorList>
            <person name="Sidarenka A.V."/>
            <person name="Guliayeva D.E."/>
            <person name="Leanovich S.I."/>
            <person name="Hileuskaya K.S."/>
            <person name="Akhremchuk A.E."/>
            <person name="Sikolenko M.A."/>
            <person name="Valentovich L.N."/>
        </authorList>
    </citation>
    <scope>NUCLEOTIDE SEQUENCE</scope>
    <source>
        <strain evidence="12">4-3</strain>
    </source>
</reference>